<accession>A0A0A1WEP5</accession>
<feature type="signal peptide" evidence="2">
    <location>
        <begin position="1"/>
        <end position="20"/>
    </location>
</feature>
<sequence length="104" mass="11012">MANQCVLIFICLCSIALVAALPLQEDAQVPQEGQAPVLSRHVRSPDGGSVGVDVNQDGASAHYNQNIYSSDDGNFKVDAQAQATHDFHSNDNSFGGSISGSYSW</sequence>
<evidence type="ECO:0000256" key="1">
    <source>
        <dbReference type="SAM" id="MobiDB-lite"/>
    </source>
</evidence>
<feature type="region of interest" description="Disordered" evidence="1">
    <location>
        <begin position="29"/>
        <end position="56"/>
    </location>
</feature>
<organism evidence="3">
    <name type="scientific">Zeugodacus cucurbitae</name>
    <name type="common">Melon fruit fly</name>
    <name type="synonym">Bactrocera cucurbitae</name>
    <dbReference type="NCBI Taxonomy" id="28588"/>
    <lineage>
        <taxon>Eukaryota</taxon>
        <taxon>Metazoa</taxon>
        <taxon>Ecdysozoa</taxon>
        <taxon>Arthropoda</taxon>
        <taxon>Hexapoda</taxon>
        <taxon>Insecta</taxon>
        <taxon>Pterygota</taxon>
        <taxon>Neoptera</taxon>
        <taxon>Endopterygota</taxon>
        <taxon>Diptera</taxon>
        <taxon>Brachycera</taxon>
        <taxon>Muscomorpha</taxon>
        <taxon>Tephritoidea</taxon>
        <taxon>Tephritidae</taxon>
        <taxon>Zeugodacus</taxon>
        <taxon>Zeugodacus</taxon>
    </lineage>
</organism>
<keyword evidence="2" id="KW-0732">Signal</keyword>
<dbReference type="EMBL" id="GBXI01017409">
    <property type="protein sequence ID" value="JAC96882.1"/>
    <property type="molecule type" value="Transcribed_RNA"/>
</dbReference>
<feature type="chain" id="PRO_5001993730" evidence="2">
    <location>
        <begin position="21"/>
        <end position="104"/>
    </location>
</feature>
<evidence type="ECO:0000313" key="3">
    <source>
        <dbReference type="EMBL" id="JAC96882.1"/>
    </source>
</evidence>
<dbReference type="AlphaFoldDB" id="A0A0A1WEP5"/>
<gene>
    <name evidence="3" type="primary">TP_0093</name>
    <name evidence="3" type="ORF">g.3759</name>
</gene>
<reference evidence="3" key="2">
    <citation type="journal article" date="2015" name="Gigascience">
        <title>Reconstructing a comprehensive transcriptome assembly of a white-pupal translocated strain of the pest fruit fly Bactrocera cucurbitae.</title>
        <authorList>
            <person name="Sim S.B."/>
            <person name="Calla B."/>
            <person name="Hall B."/>
            <person name="DeRego T."/>
            <person name="Geib S.M."/>
        </authorList>
    </citation>
    <scope>NUCLEOTIDE SEQUENCE</scope>
</reference>
<name>A0A0A1WEP5_ZEUCU</name>
<evidence type="ECO:0000256" key="2">
    <source>
        <dbReference type="SAM" id="SignalP"/>
    </source>
</evidence>
<proteinExistence type="predicted"/>
<reference evidence="3" key="1">
    <citation type="submission" date="2014-11" db="EMBL/GenBank/DDBJ databases">
        <authorList>
            <person name="Geib S."/>
        </authorList>
    </citation>
    <scope>NUCLEOTIDE SEQUENCE</scope>
</reference>
<protein>
    <submittedName>
        <fullName evidence="3">Uncharacterized protein TP_0093</fullName>
    </submittedName>
</protein>